<feature type="chain" id="PRO_5041275907" evidence="1">
    <location>
        <begin position="19"/>
        <end position="112"/>
    </location>
</feature>
<evidence type="ECO:0000313" key="3">
    <source>
        <dbReference type="Proteomes" id="UP001176961"/>
    </source>
</evidence>
<keyword evidence="3" id="KW-1185">Reference proteome</keyword>
<accession>A0AA36H1E3</accession>
<feature type="signal peptide" evidence="1">
    <location>
        <begin position="1"/>
        <end position="18"/>
    </location>
</feature>
<dbReference type="EMBL" id="CATQJL010000305">
    <property type="protein sequence ID" value="CAJ0602010.1"/>
    <property type="molecule type" value="Genomic_DNA"/>
</dbReference>
<dbReference type="AlphaFoldDB" id="A0AA36H1E3"/>
<keyword evidence="1" id="KW-0732">Signal</keyword>
<sequence length="112" mass="12225">MLHFIVETVTFLVATCLAVLQCPDGAIEVESATEIIEYVNQVREKLANGLQTTADGAFLPPPKDMTDLVSCQDARVSALYLYSKKIRFPNGFMLTHRGLVALVIGTSHALDT</sequence>
<evidence type="ECO:0000256" key="1">
    <source>
        <dbReference type="SAM" id="SignalP"/>
    </source>
</evidence>
<reference evidence="2" key="1">
    <citation type="submission" date="2023-07" db="EMBL/GenBank/DDBJ databases">
        <authorList>
            <consortium name="CYATHOMIX"/>
        </authorList>
    </citation>
    <scope>NUCLEOTIDE SEQUENCE</scope>
    <source>
        <strain evidence="2">N/A</strain>
    </source>
</reference>
<proteinExistence type="predicted"/>
<comment type="caution">
    <text evidence="2">The sequence shown here is derived from an EMBL/GenBank/DDBJ whole genome shotgun (WGS) entry which is preliminary data.</text>
</comment>
<dbReference type="Proteomes" id="UP001176961">
    <property type="component" value="Unassembled WGS sequence"/>
</dbReference>
<dbReference type="InterPro" id="IPR035940">
    <property type="entry name" value="CAP_sf"/>
</dbReference>
<evidence type="ECO:0000313" key="2">
    <source>
        <dbReference type="EMBL" id="CAJ0602010.1"/>
    </source>
</evidence>
<gene>
    <name evidence="2" type="ORF">CYNAS_LOCUS13993</name>
</gene>
<protein>
    <submittedName>
        <fullName evidence="2">Uncharacterized protein</fullName>
    </submittedName>
</protein>
<dbReference type="SUPFAM" id="SSF55797">
    <property type="entry name" value="PR-1-like"/>
    <property type="match status" value="1"/>
</dbReference>
<name>A0AA36H1E3_CYLNA</name>
<organism evidence="2 3">
    <name type="scientific">Cylicocyclus nassatus</name>
    <name type="common">Nematode worm</name>
    <dbReference type="NCBI Taxonomy" id="53992"/>
    <lineage>
        <taxon>Eukaryota</taxon>
        <taxon>Metazoa</taxon>
        <taxon>Ecdysozoa</taxon>
        <taxon>Nematoda</taxon>
        <taxon>Chromadorea</taxon>
        <taxon>Rhabditida</taxon>
        <taxon>Rhabditina</taxon>
        <taxon>Rhabditomorpha</taxon>
        <taxon>Strongyloidea</taxon>
        <taxon>Strongylidae</taxon>
        <taxon>Cylicocyclus</taxon>
    </lineage>
</organism>